<dbReference type="AlphaFoldDB" id="A0A8A0RNW1"/>
<feature type="domain" description="RNA polymerase sigma factor 70 region 4 type 2" evidence="6">
    <location>
        <begin position="114"/>
        <end position="165"/>
    </location>
</feature>
<dbReference type="PANTHER" id="PTHR43133:SF60">
    <property type="entry name" value="RNA POLYMERASE SIGMA FACTOR SIGV"/>
    <property type="match status" value="1"/>
</dbReference>
<keyword evidence="8" id="KW-1185">Reference proteome</keyword>
<keyword evidence="3" id="KW-0731">Sigma factor</keyword>
<evidence type="ECO:0000256" key="3">
    <source>
        <dbReference type="ARBA" id="ARBA00023082"/>
    </source>
</evidence>
<evidence type="ECO:0000256" key="4">
    <source>
        <dbReference type="ARBA" id="ARBA00023163"/>
    </source>
</evidence>
<dbReference type="Gene3D" id="1.10.10.10">
    <property type="entry name" value="Winged helix-like DNA-binding domain superfamily/Winged helix DNA-binding domain"/>
    <property type="match status" value="1"/>
</dbReference>
<dbReference type="GO" id="GO:0016987">
    <property type="term" value="F:sigma factor activity"/>
    <property type="evidence" value="ECO:0007669"/>
    <property type="project" value="UniProtKB-KW"/>
</dbReference>
<dbReference type="Gene3D" id="1.10.1740.10">
    <property type="match status" value="1"/>
</dbReference>
<dbReference type="InterPro" id="IPR036388">
    <property type="entry name" value="WH-like_DNA-bd_sf"/>
</dbReference>
<feature type="domain" description="RNA polymerase sigma-70 region 2" evidence="5">
    <location>
        <begin position="14"/>
        <end position="79"/>
    </location>
</feature>
<dbReference type="CDD" id="cd06171">
    <property type="entry name" value="Sigma70_r4"/>
    <property type="match status" value="1"/>
</dbReference>
<dbReference type="Pfam" id="PF04542">
    <property type="entry name" value="Sigma70_r2"/>
    <property type="match status" value="1"/>
</dbReference>
<keyword evidence="2" id="KW-0805">Transcription regulation</keyword>
<dbReference type="EMBL" id="CP059066">
    <property type="protein sequence ID" value="QSQ09582.1"/>
    <property type="molecule type" value="Genomic_DNA"/>
</dbReference>
<dbReference type="InterPro" id="IPR013324">
    <property type="entry name" value="RNA_pol_sigma_r3/r4-like"/>
</dbReference>
<comment type="similarity">
    <text evidence="1">Belongs to the sigma-70 factor family. ECF subfamily.</text>
</comment>
<dbReference type="Pfam" id="PF08281">
    <property type="entry name" value="Sigma70_r4_2"/>
    <property type="match status" value="1"/>
</dbReference>
<dbReference type="InterPro" id="IPR013249">
    <property type="entry name" value="RNA_pol_sigma70_r4_t2"/>
</dbReference>
<gene>
    <name evidence="7" type="primary">sigW_3</name>
    <name evidence="7" type="ORF">H0A61_01957</name>
</gene>
<organism evidence="7 8">
    <name type="scientific">Koleobacter methoxysyntrophicus</name>
    <dbReference type="NCBI Taxonomy" id="2751313"/>
    <lineage>
        <taxon>Bacteria</taxon>
        <taxon>Bacillati</taxon>
        <taxon>Bacillota</taxon>
        <taxon>Clostridia</taxon>
        <taxon>Koleobacterales</taxon>
        <taxon>Koleobacteraceae</taxon>
        <taxon>Koleobacter</taxon>
    </lineage>
</organism>
<reference evidence="7" key="1">
    <citation type="submission" date="2020-07" db="EMBL/GenBank/DDBJ databases">
        <title>Koleobacter methoxysyntrophicus gen. nov., sp. nov., a novel anaerobic bacterium isolated from deep subsurface oil field and proposal of Koleobacterales ord. nov. in the phylum Firmicutes.</title>
        <authorList>
            <person name="Sakamoto S."/>
            <person name="Tamaki H."/>
        </authorList>
    </citation>
    <scope>NUCLEOTIDE SEQUENCE</scope>
    <source>
        <strain evidence="7">NRmbB1</strain>
    </source>
</reference>
<dbReference type="GO" id="GO:0003677">
    <property type="term" value="F:DNA binding"/>
    <property type="evidence" value="ECO:0007669"/>
    <property type="project" value="InterPro"/>
</dbReference>
<evidence type="ECO:0000313" key="8">
    <source>
        <dbReference type="Proteomes" id="UP000662904"/>
    </source>
</evidence>
<evidence type="ECO:0000259" key="6">
    <source>
        <dbReference type="Pfam" id="PF08281"/>
    </source>
</evidence>
<sequence length="188" mass="22402">MSNFMSKNEYIIAFQKLYNFIYKTILYIIKDKDLALDICQEAFIRGYNKIHTLNNTAKFRTWILKIATNIAYEYIKRNKEICVEDINGIIQLENEFYCKVNNVEQEVLNHELEEEIKKILISLNSRYSTVLIYRFYCEMTYEEIATELGIDINSVKVNLYRGKKQFKKRLQMNNTLKEYIRGVGINGK</sequence>
<dbReference type="GO" id="GO:0006352">
    <property type="term" value="P:DNA-templated transcription initiation"/>
    <property type="evidence" value="ECO:0007669"/>
    <property type="project" value="InterPro"/>
</dbReference>
<dbReference type="NCBIfam" id="TIGR02937">
    <property type="entry name" value="sigma70-ECF"/>
    <property type="match status" value="1"/>
</dbReference>
<keyword evidence="4" id="KW-0804">Transcription</keyword>
<evidence type="ECO:0000313" key="7">
    <source>
        <dbReference type="EMBL" id="QSQ09582.1"/>
    </source>
</evidence>
<evidence type="ECO:0000259" key="5">
    <source>
        <dbReference type="Pfam" id="PF04542"/>
    </source>
</evidence>
<dbReference type="InterPro" id="IPR039425">
    <property type="entry name" value="RNA_pol_sigma-70-like"/>
</dbReference>
<dbReference type="Proteomes" id="UP000662904">
    <property type="component" value="Chromosome"/>
</dbReference>
<accession>A0A8A0RNW1</accession>
<dbReference type="InterPro" id="IPR013325">
    <property type="entry name" value="RNA_pol_sigma_r2"/>
</dbReference>
<dbReference type="InterPro" id="IPR007627">
    <property type="entry name" value="RNA_pol_sigma70_r2"/>
</dbReference>
<evidence type="ECO:0000256" key="1">
    <source>
        <dbReference type="ARBA" id="ARBA00010641"/>
    </source>
</evidence>
<protein>
    <submittedName>
        <fullName evidence="7">ECF RNA polymerase sigma factor SigW</fullName>
    </submittedName>
</protein>
<dbReference type="SUPFAM" id="SSF88659">
    <property type="entry name" value="Sigma3 and sigma4 domains of RNA polymerase sigma factors"/>
    <property type="match status" value="1"/>
</dbReference>
<dbReference type="PANTHER" id="PTHR43133">
    <property type="entry name" value="RNA POLYMERASE ECF-TYPE SIGMA FACTO"/>
    <property type="match status" value="1"/>
</dbReference>
<name>A0A8A0RNW1_9FIRM</name>
<dbReference type="KEGG" id="kme:H0A61_01957"/>
<evidence type="ECO:0000256" key="2">
    <source>
        <dbReference type="ARBA" id="ARBA00023015"/>
    </source>
</evidence>
<dbReference type="InterPro" id="IPR014284">
    <property type="entry name" value="RNA_pol_sigma-70_dom"/>
</dbReference>
<proteinExistence type="inferred from homology"/>
<dbReference type="SUPFAM" id="SSF88946">
    <property type="entry name" value="Sigma2 domain of RNA polymerase sigma factors"/>
    <property type="match status" value="1"/>
</dbReference>